<dbReference type="Pfam" id="PF00893">
    <property type="entry name" value="Multi_Drug_Res"/>
    <property type="match status" value="1"/>
</dbReference>
<dbReference type="PANTHER" id="PTHR30561">
    <property type="entry name" value="SMR FAMILY PROTON-DEPENDENT DRUG EFFLUX TRANSPORTER SUGE"/>
    <property type="match status" value="1"/>
</dbReference>
<keyword evidence="3" id="KW-1003">Cell membrane</keyword>
<comment type="subcellular location">
    <subcellularLocation>
        <location evidence="1 9">Cell membrane</location>
        <topology evidence="1 9">Multi-pass membrane protein</topology>
    </subcellularLocation>
</comment>
<evidence type="ECO:0000256" key="1">
    <source>
        <dbReference type="ARBA" id="ARBA00004651"/>
    </source>
</evidence>
<keyword evidence="2" id="KW-0813">Transport</keyword>
<dbReference type="InterPro" id="IPR037185">
    <property type="entry name" value="EmrE-like"/>
</dbReference>
<gene>
    <name evidence="11" type="primary">sugE</name>
    <name evidence="11" type="ORF">NCTC11297_02086</name>
</gene>
<dbReference type="Proteomes" id="UP000255098">
    <property type="component" value="Unassembled WGS sequence"/>
</dbReference>
<protein>
    <recommendedName>
        <fullName evidence="8">Guanidinium exporter</fullName>
    </recommendedName>
</protein>
<dbReference type="FunFam" id="1.10.3730.20:FF:000001">
    <property type="entry name" value="Quaternary ammonium compound resistance transporter SugE"/>
    <property type="match status" value="1"/>
</dbReference>
<evidence type="ECO:0000256" key="9">
    <source>
        <dbReference type="RuleBase" id="RU003942"/>
    </source>
</evidence>
<proteinExistence type="inferred from homology"/>
<feature type="transmembrane region" description="Helical" evidence="10">
    <location>
        <begin position="29"/>
        <end position="50"/>
    </location>
</feature>
<evidence type="ECO:0000256" key="10">
    <source>
        <dbReference type="SAM" id="Phobius"/>
    </source>
</evidence>
<organism evidence="11 12">
    <name type="scientific">Avibacterium avium</name>
    <name type="common">Pasteurella avium</name>
    <dbReference type="NCBI Taxonomy" id="751"/>
    <lineage>
        <taxon>Bacteria</taxon>
        <taxon>Pseudomonadati</taxon>
        <taxon>Pseudomonadota</taxon>
        <taxon>Gammaproteobacteria</taxon>
        <taxon>Pasteurellales</taxon>
        <taxon>Pasteurellaceae</taxon>
        <taxon>Avibacterium</taxon>
    </lineage>
</organism>
<dbReference type="GO" id="GO:0005886">
    <property type="term" value="C:plasma membrane"/>
    <property type="evidence" value="ECO:0007669"/>
    <property type="project" value="UniProtKB-SubCell"/>
</dbReference>
<evidence type="ECO:0000256" key="6">
    <source>
        <dbReference type="ARBA" id="ARBA00023136"/>
    </source>
</evidence>
<keyword evidence="5 10" id="KW-1133">Transmembrane helix</keyword>
<dbReference type="RefSeq" id="WP_115250108.1">
    <property type="nucleotide sequence ID" value="NZ_JBMMEG010000007.1"/>
</dbReference>
<sequence length="106" mass="11244">MAWIYLVCAGLLEIGWPIGLKIATQPNKALLGSLLAIIFMIGSGTLLYLAQRTIPMGTAYAVWTGIGAAGAFIVGVLFYDDALTFWRALGAMMIVGGVIVLKLTSH</sequence>
<accession>A0A379ATQ6</accession>
<dbReference type="AlphaFoldDB" id="A0A379ATQ6"/>
<comment type="similarity">
    <text evidence="7">Belongs to the drug/metabolite transporter (DMT) superfamily. Small multidrug resistance (SMR) (TC 2.A.7.1) family. Gdx/SugE subfamily.</text>
</comment>
<dbReference type="GO" id="GO:0022857">
    <property type="term" value="F:transmembrane transporter activity"/>
    <property type="evidence" value="ECO:0007669"/>
    <property type="project" value="InterPro"/>
</dbReference>
<keyword evidence="4 9" id="KW-0812">Transmembrane</keyword>
<dbReference type="InterPro" id="IPR000390">
    <property type="entry name" value="Small_drug/metabolite_transptr"/>
</dbReference>
<feature type="transmembrane region" description="Helical" evidence="10">
    <location>
        <begin position="57"/>
        <end position="79"/>
    </location>
</feature>
<dbReference type="SUPFAM" id="SSF103481">
    <property type="entry name" value="Multidrug resistance efflux transporter EmrE"/>
    <property type="match status" value="1"/>
</dbReference>
<dbReference type="EMBL" id="UGSP01000001">
    <property type="protein sequence ID" value="SUB25010.1"/>
    <property type="molecule type" value="Genomic_DNA"/>
</dbReference>
<evidence type="ECO:0000256" key="7">
    <source>
        <dbReference type="ARBA" id="ARBA00038151"/>
    </source>
</evidence>
<keyword evidence="6 10" id="KW-0472">Membrane</keyword>
<feature type="transmembrane region" description="Helical" evidence="10">
    <location>
        <begin position="85"/>
        <end position="104"/>
    </location>
</feature>
<dbReference type="GO" id="GO:1990961">
    <property type="term" value="P:xenobiotic detoxification by transmembrane export across the plasma membrane"/>
    <property type="evidence" value="ECO:0007669"/>
    <property type="project" value="UniProtKB-ARBA"/>
</dbReference>
<evidence type="ECO:0000256" key="4">
    <source>
        <dbReference type="ARBA" id="ARBA00022692"/>
    </source>
</evidence>
<evidence type="ECO:0000313" key="12">
    <source>
        <dbReference type="Proteomes" id="UP000255098"/>
    </source>
</evidence>
<evidence type="ECO:0000256" key="5">
    <source>
        <dbReference type="ARBA" id="ARBA00022989"/>
    </source>
</evidence>
<evidence type="ECO:0000256" key="2">
    <source>
        <dbReference type="ARBA" id="ARBA00022448"/>
    </source>
</evidence>
<evidence type="ECO:0000256" key="3">
    <source>
        <dbReference type="ARBA" id="ARBA00022475"/>
    </source>
</evidence>
<evidence type="ECO:0000256" key="8">
    <source>
        <dbReference type="ARBA" id="ARBA00039168"/>
    </source>
</evidence>
<evidence type="ECO:0000313" key="11">
    <source>
        <dbReference type="EMBL" id="SUB25010.1"/>
    </source>
</evidence>
<reference evidence="11 12" key="1">
    <citation type="submission" date="2018-06" db="EMBL/GenBank/DDBJ databases">
        <authorList>
            <consortium name="Pathogen Informatics"/>
            <person name="Doyle S."/>
        </authorList>
    </citation>
    <scope>NUCLEOTIDE SEQUENCE [LARGE SCALE GENOMIC DNA]</scope>
    <source>
        <strain evidence="12">NCTC 11297</strain>
    </source>
</reference>
<dbReference type="InterPro" id="IPR045324">
    <property type="entry name" value="Small_multidrug_res"/>
</dbReference>
<dbReference type="Gene3D" id="1.10.3730.20">
    <property type="match status" value="1"/>
</dbReference>
<keyword evidence="12" id="KW-1185">Reference proteome</keyword>
<dbReference type="GeneID" id="300134270"/>
<dbReference type="PANTHER" id="PTHR30561:SF0">
    <property type="entry name" value="GUANIDINIUM EXPORTER"/>
    <property type="match status" value="1"/>
</dbReference>
<name>A0A379ATQ6_AVIAV</name>